<protein>
    <recommendedName>
        <fullName evidence="4">Carboxypeptidase regulatory-like domain-containing protein</fullName>
    </recommendedName>
</protein>
<name>H1Y9G4_9SPHI</name>
<dbReference type="RefSeq" id="WP_008511476.1">
    <property type="nucleotide sequence ID" value="NZ_CM001403.1"/>
</dbReference>
<dbReference type="HOGENOM" id="CLU_013214_1_0_10"/>
<feature type="chain" id="PRO_5003558875" description="Carboxypeptidase regulatory-like domain-containing protein" evidence="1">
    <location>
        <begin position="24"/>
        <end position="911"/>
    </location>
</feature>
<sequence>MNFKKYILAFSVLITFFHLSSYAQRDTMSLNTIIAKTNKFTHEHPYEKVYLHMDKPYYSVGDTIWYKAYVTIGLHQPSDLSKIMYIDIVSGRDSLVQALKVQVFNGVASGSIVLTQTLYKQGNYHLSAYTNWMRNFDPAYFFNKTVPVGNPVDNQVITHVTFLDAVKNKQQKVPTARILFKDAVGNPYANKKVSWTIDNDEDKPLKGKESTDANGYLNIPLGGGKTPVTAKNLLFTSIDLGNKKVVNNVFPLRSAIGEADMQFFPEGGDLVNNIRTRIAFKAIGSNGLGLDVKGTITDNTGAVLADFKSQHLGMGSFLLMPEDGKTYKANVTFADGTSNSYELPKIKQSGISLAVYNTKSDTLSLKVTANSAYFAQNQGKLVYVLGQCGGFVCYAAKTALQVPVFTAPILKNKFPSGIVQFTIFSASGEPLSERITFIQHNEDKLNLSMTAGRNTFAPRQQVKMQVSAKNKSLPVEASLSVAVIDETKVPFNEDAETTILTSLLLSSDLKGYIEKPNYYFNRPNEQTAADLDVLMLTQGYRRFLFSDVLNDRMPRIAFLPEQGMEIKGTLRNLSGMPIAKGNVRLQVPDKNFSVQTTTDMSGNFKFSKLVIPDSSKVILNARNNPQNNNLMIMVEGSSLQGISSNINAPDEILNIDSVMYPYLQNTKRQYNNSHVLKEVQIKDKVYEKKPGYQDFPELTGLSFADHTINSDRFTGCTNFAMCLQTMVMGMTYDNNNFYITRDYNAGKKTTPVAIFFNGMQVDYNYLNNVNPPEVESVEVFLNDGVSGINRRYQTSGVIEINTKKIPKGTKITQQQLADLFPPKYLVTFNPKGFDMSREFYSPKYIAPPSVTQRADLRSTIYWNPRLMTDKATGTTSFDFYNADAKGTYRAVIEGIDADGNIGRFVYRYKVQ</sequence>
<dbReference type="OrthoDB" id="609485at2"/>
<keyword evidence="1" id="KW-0732">Signal</keyword>
<evidence type="ECO:0000256" key="1">
    <source>
        <dbReference type="SAM" id="SignalP"/>
    </source>
</evidence>
<dbReference type="Proteomes" id="UP000002774">
    <property type="component" value="Chromosome"/>
</dbReference>
<organism evidence="2 3">
    <name type="scientific">Mucilaginibacter paludis DSM 18603</name>
    <dbReference type="NCBI Taxonomy" id="714943"/>
    <lineage>
        <taxon>Bacteria</taxon>
        <taxon>Pseudomonadati</taxon>
        <taxon>Bacteroidota</taxon>
        <taxon>Sphingobacteriia</taxon>
        <taxon>Sphingobacteriales</taxon>
        <taxon>Sphingobacteriaceae</taxon>
        <taxon>Mucilaginibacter</taxon>
    </lineage>
</organism>
<dbReference type="eggNOG" id="COG2373">
    <property type="taxonomic scope" value="Bacteria"/>
</dbReference>
<gene>
    <name evidence="2" type="ORF">Mucpa_5904</name>
</gene>
<evidence type="ECO:0008006" key="4">
    <source>
        <dbReference type="Google" id="ProtNLM"/>
    </source>
</evidence>
<proteinExistence type="predicted"/>
<dbReference type="AlphaFoldDB" id="H1Y9G4"/>
<keyword evidence="3" id="KW-1185">Reference proteome</keyword>
<evidence type="ECO:0000313" key="3">
    <source>
        <dbReference type="Proteomes" id="UP000002774"/>
    </source>
</evidence>
<evidence type="ECO:0000313" key="2">
    <source>
        <dbReference type="EMBL" id="EHQ29969.1"/>
    </source>
</evidence>
<dbReference type="STRING" id="714943.Mucpa_5904"/>
<dbReference type="Gene3D" id="2.60.40.1930">
    <property type="match status" value="1"/>
</dbReference>
<feature type="signal peptide" evidence="1">
    <location>
        <begin position="1"/>
        <end position="23"/>
    </location>
</feature>
<dbReference type="EMBL" id="CM001403">
    <property type="protein sequence ID" value="EHQ29969.1"/>
    <property type="molecule type" value="Genomic_DNA"/>
</dbReference>
<accession>H1Y9G4</accession>
<reference evidence="2" key="1">
    <citation type="submission" date="2011-09" db="EMBL/GenBank/DDBJ databases">
        <title>The permanent draft genome of Mucilaginibacter paludis DSM 18603.</title>
        <authorList>
            <consortium name="US DOE Joint Genome Institute (JGI-PGF)"/>
            <person name="Lucas S."/>
            <person name="Han J."/>
            <person name="Lapidus A."/>
            <person name="Bruce D."/>
            <person name="Goodwin L."/>
            <person name="Pitluck S."/>
            <person name="Peters L."/>
            <person name="Kyrpides N."/>
            <person name="Mavromatis K."/>
            <person name="Ivanova N."/>
            <person name="Mikhailova N."/>
            <person name="Held B."/>
            <person name="Detter J.C."/>
            <person name="Tapia R."/>
            <person name="Han C."/>
            <person name="Land M."/>
            <person name="Hauser L."/>
            <person name="Markowitz V."/>
            <person name="Cheng J.-F."/>
            <person name="Hugenholtz P."/>
            <person name="Woyke T."/>
            <person name="Wu D."/>
            <person name="Tindall B."/>
            <person name="Brambilla E."/>
            <person name="Klenk H.-P."/>
            <person name="Eisen J.A."/>
        </authorList>
    </citation>
    <scope>NUCLEOTIDE SEQUENCE [LARGE SCALE GENOMIC DNA]</scope>
    <source>
        <strain evidence="2">DSM 18603</strain>
    </source>
</reference>